<proteinExistence type="predicted"/>
<keyword evidence="2" id="KW-1185">Reference proteome</keyword>
<evidence type="ECO:0000313" key="1">
    <source>
        <dbReference type="EMBL" id="MBB5037125.1"/>
    </source>
</evidence>
<organism evidence="1 2">
    <name type="scientific">Prosthecobacter dejongeii</name>
    <dbReference type="NCBI Taxonomy" id="48465"/>
    <lineage>
        <taxon>Bacteria</taxon>
        <taxon>Pseudomonadati</taxon>
        <taxon>Verrucomicrobiota</taxon>
        <taxon>Verrucomicrobiia</taxon>
        <taxon>Verrucomicrobiales</taxon>
        <taxon>Verrucomicrobiaceae</taxon>
        <taxon>Prosthecobacter</taxon>
    </lineage>
</organism>
<evidence type="ECO:0000313" key="2">
    <source>
        <dbReference type="Proteomes" id="UP000534294"/>
    </source>
</evidence>
<reference evidence="1 2" key="1">
    <citation type="submission" date="2020-08" db="EMBL/GenBank/DDBJ databases">
        <title>Genomic Encyclopedia of Type Strains, Phase IV (KMG-IV): sequencing the most valuable type-strain genomes for metagenomic binning, comparative biology and taxonomic classification.</title>
        <authorList>
            <person name="Goeker M."/>
        </authorList>
    </citation>
    <scope>NUCLEOTIDE SEQUENCE [LARGE SCALE GENOMIC DNA]</scope>
    <source>
        <strain evidence="1 2">DSM 12251</strain>
    </source>
</reference>
<dbReference type="AlphaFoldDB" id="A0A7W7YJQ0"/>
<dbReference type="Proteomes" id="UP000534294">
    <property type="component" value="Unassembled WGS sequence"/>
</dbReference>
<gene>
    <name evidence="1" type="ORF">HNQ64_001367</name>
</gene>
<dbReference type="EMBL" id="JACHIF010000002">
    <property type="protein sequence ID" value="MBB5037125.1"/>
    <property type="molecule type" value="Genomic_DNA"/>
</dbReference>
<dbReference type="RefSeq" id="WP_184206702.1">
    <property type="nucleotide sequence ID" value="NZ_JACHIF010000002.1"/>
</dbReference>
<accession>A0A7W7YJQ0</accession>
<sequence length="154" mass="16933">MSTTPTPYHWDHVASAVRPGAAMKPFKPLALLTLDNTAPDRAARIRELHLRKAEAAAQKADLFELEGDAKRRANDPTIRLAGICADCAAADLREAARQSLIIVTRLTDYTSESDKADIRFHLRLAELSYQCRPTETGSPQPIPDDPRIATFLAA</sequence>
<protein>
    <submittedName>
        <fullName evidence="1">Uncharacterized protein</fullName>
    </submittedName>
</protein>
<comment type="caution">
    <text evidence="1">The sequence shown here is derived from an EMBL/GenBank/DDBJ whole genome shotgun (WGS) entry which is preliminary data.</text>
</comment>
<name>A0A7W7YJQ0_9BACT</name>